<dbReference type="Pfam" id="PF01047">
    <property type="entry name" value="MarR"/>
    <property type="match status" value="1"/>
</dbReference>
<dbReference type="Gene3D" id="1.10.10.10">
    <property type="entry name" value="Winged helix-like DNA-binding domain superfamily/Winged helix DNA-binding domain"/>
    <property type="match status" value="1"/>
</dbReference>
<dbReference type="InterPro" id="IPR036388">
    <property type="entry name" value="WH-like_DNA-bd_sf"/>
</dbReference>
<dbReference type="EMBL" id="RDBE01000006">
    <property type="protein sequence ID" value="RLV49802.1"/>
    <property type="molecule type" value="Genomic_DNA"/>
</dbReference>
<evidence type="ECO:0000259" key="1">
    <source>
        <dbReference type="PROSITE" id="PS50995"/>
    </source>
</evidence>
<dbReference type="SMART" id="SM00347">
    <property type="entry name" value="HTH_MARR"/>
    <property type="match status" value="1"/>
</dbReference>
<name>A0A3L8P430_9ACTN</name>
<dbReference type="PANTHER" id="PTHR39515:SF2">
    <property type="entry name" value="HTH-TYPE TRANSCRIPTIONAL REGULATOR RV0880"/>
    <property type="match status" value="1"/>
</dbReference>
<reference evidence="2 3" key="1">
    <citation type="submission" date="2018-10" db="EMBL/GenBank/DDBJ databases">
        <title>Marmoricola sp. 4Q3S-7 whole genome shotgun sequence.</title>
        <authorList>
            <person name="Li F."/>
        </authorList>
    </citation>
    <scope>NUCLEOTIDE SEQUENCE [LARGE SCALE GENOMIC DNA]</scope>
    <source>
        <strain evidence="2 3">4Q3S-7</strain>
    </source>
</reference>
<dbReference type="SUPFAM" id="SSF46785">
    <property type="entry name" value="Winged helix' DNA-binding domain"/>
    <property type="match status" value="1"/>
</dbReference>
<dbReference type="InterPro" id="IPR052526">
    <property type="entry name" value="HTH-type_Bedaq_tolerance"/>
</dbReference>
<dbReference type="GO" id="GO:0003700">
    <property type="term" value="F:DNA-binding transcription factor activity"/>
    <property type="evidence" value="ECO:0007669"/>
    <property type="project" value="InterPro"/>
</dbReference>
<sequence length="162" mass="17788">MIYIGNLCIVSAVGQDRLRDLSSDLVIQVARLVRDVRRNSSDLPASATRLMSLIDELGPSTVGVLAERDRCSQPTMTGMVKGLVERGWVDRTPHPHDSRAQLVDLTDLGRTVLTDLRRRHSALIAERVLATGHTEQELEAAVRLLADLLPPHPDDTTQEGPA</sequence>
<feature type="domain" description="HTH marR-type" evidence="1">
    <location>
        <begin position="15"/>
        <end position="150"/>
    </location>
</feature>
<dbReference type="PROSITE" id="PS50995">
    <property type="entry name" value="HTH_MARR_2"/>
    <property type="match status" value="1"/>
</dbReference>
<evidence type="ECO:0000313" key="3">
    <source>
        <dbReference type="Proteomes" id="UP000281708"/>
    </source>
</evidence>
<dbReference type="AlphaFoldDB" id="A0A3L8P430"/>
<organism evidence="2 3">
    <name type="scientific">Nocardioides mangrovicus</name>
    <dbReference type="NCBI Taxonomy" id="2478913"/>
    <lineage>
        <taxon>Bacteria</taxon>
        <taxon>Bacillati</taxon>
        <taxon>Actinomycetota</taxon>
        <taxon>Actinomycetes</taxon>
        <taxon>Propionibacteriales</taxon>
        <taxon>Nocardioidaceae</taxon>
        <taxon>Nocardioides</taxon>
    </lineage>
</organism>
<proteinExistence type="predicted"/>
<dbReference type="InterPro" id="IPR036390">
    <property type="entry name" value="WH_DNA-bd_sf"/>
</dbReference>
<dbReference type="InterPro" id="IPR000835">
    <property type="entry name" value="HTH_MarR-typ"/>
</dbReference>
<dbReference type="PANTHER" id="PTHR39515">
    <property type="entry name" value="CONSERVED PROTEIN"/>
    <property type="match status" value="1"/>
</dbReference>
<gene>
    <name evidence="2" type="ORF">D9V37_07855</name>
</gene>
<dbReference type="Proteomes" id="UP000281708">
    <property type="component" value="Unassembled WGS sequence"/>
</dbReference>
<comment type="caution">
    <text evidence="2">The sequence shown here is derived from an EMBL/GenBank/DDBJ whole genome shotgun (WGS) entry which is preliminary data.</text>
</comment>
<keyword evidence="3" id="KW-1185">Reference proteome</keyword>
<dbReference type="OrthoDB" id="8966183at2"/>
<accession>A0A3L8P430</accession>
<evidence type="ECO:0000313" key="2">
    <source>
        <dbReference type="EMBL" id="RLV49802.1"/>
    </source>
</evidence>
<protein>
    <submittedName>
        <fullName evidence="2">MarR family transcriptional regulator</fullName>
    </submittedName>
</protein>
<dbReference type="PRINTS" id="PR00598">
    <property type="entry name" value="HTHMARR"/>
</dbReference>